<evidence type="ECO:0000259" key="11">
    <source>
        <dbReference type="Pfam" id="PF21800"/>
    </source>
</evidence>
<feature type="compositionally biased region" description="Basic and acidic residues" evidence="9">
    <location>
        <begin position="303"/>
        <end position="335"/>
    </location>
</feature>
<evidence type="ECO:0000256" key="4">
    <source>
        <dbReference type="ARBA" id="ARBA00022552"/>
    </source>
</evidence>
<dbReference type="GO" id="GO:0006364">
    <property type="term" value="P:rRNA processing"/>
    <property type="evidence" value="ECO:0007669"/>
    <property type="project" value="UniProtKB-KW"/>
</dbReference>
<dbReference type="PANTHER" id="PTHR12581:SF0">
    <property type="entry name" value="KRR1 SMALL SUBUNIT PROCESSOME COMPONENT HOMOLOG"/>
    <property type="match status" value="1"/>
</dbReference>
<reference evidence="14" key="1">
    <citation type="submission" date="2017-02" db="UniProtKB">
        <authorList>
            <consortium name="WormBaseParasite"/>
        </authorList>
    </citation>
    <scope>IDENTIFICATION</scope>
</reference>
<keyword evidence="7 8" id="KW-0687">Ribonucleoprotein</keyword>
<keyword evidence="3 8" id="KW-0690">Ribosome biogenesis</keyword>
<evidence type="ECO:0000259" key="10">
    <source>
        <dbReference type="Pfam" id="PF17903"/>
    </source>
</evidence>
<dbReference type="SUPFAM" id="SSF54791">
    <property type="entry name" value="Eukaryotic type KH-domain (KH-domain type I)"/>
    <property type="match status" value="1"/>
</dbReference>
<dbReference type="InterPro" id="IPR048548">
    <property type="entry name" value="KRR1-like_KH2"/>
</dbReference>
<dbReference type="GO" id="GO:0032040">
    <property type="term" value="C:small-subunit processome"/>
    <property type="evidence" value="ECO:0007669"/>
    <property type="project" value="TreeGrafter"/>
</dbReference>
<feature type="domain" description="KRR1 small subunit processome component second KH" evidence="11">
    <location>
        <begin position="133"/>
        <end position="223"/>
    </location>
</feature>
<gene>
    <name evidence="12" type="ORF">EVEC_LOCUS5461</name>
</gene>
<evidence type="ECO:0000256" key="6">
    <source>
        <dbReference type="ARBA" id="ARBA00023242"/>
    </source>
</evidence>
<evidence type="ECO:0000256" key="9">
    <source>
        <dbReference type="SAM" id="MobiDB-lite"/>
    </source>
</evidence>
<evidence type="ECO:0000256" key="5">
    <source>
        <dbReference type="ARBA" id="ARBA00022884"/>
    </source>
</evidence>
<feature type="region of interest" description="Disordered" evidence="9">
    <location>
        <begin position="297"/>
        <end position="339"/>
    </location>
</feature>
<dbReference type="Gene3D" id="3.30.1370.10">
    <property type="entry name" value="K Homology domain, type 1"/>
    <property type="match status" value="2"/>
</dbReference>
<comment type="subunit">
    <text evidence="8">Component of the ribosomal small subunit (SSU) processome.</text>
</comment>
<evidence type="ECO:0000256" key="2">
    <source>
        <dbReference type="ARBA" id="ARBA00009344"/>
    </source>
</evidence>
<evidence type="ECO:0000256" key="1">
    <source>
        <dbReference type="ARBA" id="ARBA00004604"/>
    </source>
</evidence>
<reference evidence="12 13" key="2">
    <citation type="submission" date="2018-10" db="EMBL/GenBank/DDBJ databases">
        <authorList>
            <consortium name="Pathogen Informatics"/>
        </authorList>
    </citation>
    <scope>NUCLEOTIDE SEQUENCE [LARGE SCALE GENOMIC DNA]</scope>
</reference>
<dbReference type="CDD" id="cd22393">
    <property type="entry name" value="KH-I_KRR1_rpt1"/>
    <property type="match status" value="1"/>
</dbReference>
<evidence type="ECO:0000256" key="7">
    <source>
        <dbReference type="ARBA" id="ARBA00023274"/>
    </source>
</evidence>
<sequence>MTEPRNRHQENEEKPSTSGIKTLSFAEKDPSWWNISTFSREDNPNGVVCESSFAQLFPKYREKYLRECWELVQKILGEHFLKADLDVLEGTMTVKTTRKTWDPFIILKARDMLKLLARSVPYEQATRVLQDGVACDIIKTSSMVASREKFVKRRARLVGNEGATLKAIELLTGCYVMIQGGTVAAVGPYEGLKDVRMIVEDCMRNIHPIYNIKTLMIKRELMKDEKLKNEDWGRFLPKFRKKVQSSRVTNEAKKKKAARWKLKGEYTPFPPLPAMSKIDKQLETGEFFMNERMKKLEKRKTRREQQVEKTLERQKERSSVFVAPEEKPRCKKSEKGEDEPLDIENLKKKAVDYEEI</sequence>
<dbReference type="CDD" id="cd22394">
    <property type="entry name" value="KH-I_KRR1_rpt2"/>
    <property type="match status" value="1"/>
</dbReference>
<dbReference type="Pfam" id="PF17903">
    <property type="entry name" value="KH_KRR1_1st"/>
    <property type="match status" value="1"/>
</dbReference>
<dbReference type="InterPro" id="IPR036612">
    <property type="entry name" value="KH_dom_type_1_sf"/>
</dbReference>
<dbReference type="FunFam" id="3.30.1370.10:FF:000014">
    <property type="entry name" value="KRR1 small subunit processome component"/>
    <property type="match status" value="1"/>
</dbReference>
<dbReference type="AlphaFoldDB" id="A0A0N4V6G5"/>
<dbReference type="PIRSF" id="PIRSF006515">
    <property type="entry name" value="KRR1"/>
    <property type="match status" value="1"/>
</dbReference>
<dbReference type="EMBL" id="UXUI01008173">
    <property type="protein sequence ID" value="VDD90710.1"/>
    <property type="molecule type" value="Genomic_DNA"/>
</dbReference>
<keyword evidence="4 8" id="KW-0698">rRNA processing</keyword>
<feature type="compositionally biased region" description="Basic and acidic residues" evidence="9">
    <location>
        <begin position="1"/>
        <end position="15"/>
    </location>
</feature>
<dbReference type="InterPro" id="IPR024166">
    <property type="entry name" value="rRNA_assembly_KRR1"/>
</dbReference>
<organism evidence="14">
    <name type="scientific">Enterobius vermicularis</name>
    <name type="common">Human pinworm</name>
    <dbReference type="NCBI Taxonomy" id="51028"/>
    <lineage>
        <taxon>Eukaryota</taxon>
        <taxon>Metazoa</taxon>
        <taxon>Ecdysozoa</taxon>
        <taxon>Nematoda</taxon>
        <taxon>Chromadorea</taxon>
        <taxon>Rhabditida</taxon>
        <taxon>Spirurina</taxon>
        <taxon>Oxyuridomorpha</taxon>
        <taxon>Oxyuroidea</taxon>
        <taxon>Oxyuridae</taxon>
        <taxon>Enterobius</taxon>
    </lineage>
</organism>
<evidence type="ECO:0000313" key="14">
    <source>
        <dbReference type="WBParaSite" id="EVEC_0000585001-mRNA-1"/>
    </source>
</evidence>
<protein>
    <recommendedName>
        <fullName evidence="8">KRR1 small subunit processome component</fullName>
    </recommendedName>
    <alternativeName>
        <fullName evidence="8">KRR-R motif-containing protein 1</fullName>
    </alternativeName>
</protein>
<accession>A0A0N4V6G5</accession>
<dbReference type="InterPro" id="IPR048550">
    <property type="entry name" value="KRR1-like_KH1_euk"/>
</dbReference>
<dbReference type="STRING" id="51028.A0A0N4V6G5"/>
<comment type="function">
    <text evidence="8">Required for 40S ribosome biogenesis. Involved in nucleolar processing of pre-18S ribosomal RNA and ribosome assembly.</text>
</comment>
<dbReference type="InterPro" id="IPR048549">
    <property type="entry name" value="KRR1-like_KH2_euk"/>
</dbReference>
<keyword evidence="13" id="KW-1185">Reference proteome</keyword>
<proteinExistence type="inferred from homology"/>
<dbReference type="GO" id="GO:0003723">
    <property type="term" value="F:RNA binding"/>
    <property type="evidence" value="ECO:0007669"/>
    <property type="project" value="UniProtKB-KW"/>
</dbReference>
<dbReference type="InterPro" id="IPR041174">
    <property type="entry name" value="KRR1-like_KH1"/>
</dbReference>
<dbReference type="PANTHER" id="PTHR12581">
    <property type="entry name" value="HIV-1 REV BINDING PROTEIN 2, 3"/>
    <property type="match status" value="1"/>
</dbReference>
<evidence type="ECO:0000313" key="13">
    <source>
        <dbReference type="Proteomes" id="UP000274131"/>
    </source>
</evidence>
<name>A0A0N4V6G5_ENTVE</name>
<evidence type="ECO:0000313" key="12">
    <source>
        <dbReference type="EMBL" id="VDD90710.1"/>
    </source>
</evidence>
<comment type="similarity">
    <text evidence="2 8">Belongs to the KRR1 family.</text>
</comment>
<evidence type="ECO:0000256" key="8">
    <source>
        <dbReference type="PIRNR" id="PIRNR006515"/>
    </source>
</evidence>
<comment type="subcellular location">
    <subcellularLocation>
        <location evidence="1 8">Nucleus</location>
        <location evidence="1 8">Nucleolus</location>
    </subcellularLocation>
</comment>
<dbReference type="WBParaSite" id="EVEC_0000585001-mRNA-1">
    <property type="protein sequence ID" value="EVEC_0000585001-mRNA-1"/>
    <property type="gene ID" value="EVEC_0000585001"/>
</dbReference>
<feature type="region of interest" description="Disordered" evidence="9">
    <location>
        <begin position="1"/>
        <end position="21"/>
    </location>
</feature>
<keyword evidence="6 8" id="KW-0539">Nucleus</keyword>
<feature type="domain" description="KRR1 small subunit processome component first KH" evidence="10">
    <location>
        <begin position="51"/>
        <end position="131"/>
    </location>
</feature>
<evidence type="ECO:0000256" key="3">
    <source>
        <dbReference type="ARBA" id="ARBA00022517"/>
    </source>
</evidence>
<dbReference type="Proteomes" id="UP000274131">
    <property type="component" value="Unassembled WGS sequence"/>
</dbReference>
<keyword evidence="5 8" id="KW-0694">RNA-binding</keyword>
<dbReference type="Pfam" id="PF21800">
    <property type="entry name" value="KH_KRR1_2nd"/>
    <property type="match status" value="1"/>
</dbReference>
<dbReference type="OrthoDB" id="441223at2759"/>